<dbReference type="EMBL" id="CAUYUJ010016283">
    <property type="protein sequence ID" value="CAK0863659.1"/>
    <property type="molecule type" value="Genomic_DNA"/>
</dbReference>
<feature type="region of interest" description="Disordered" evidence="1">
    <location>
        <begin position="90"/>
        <end position="146"/>
    </location>
</feature>
<comment type="caution">
    <text evidence="2">The sequence shown here is derived from an EMBL/GenBank/DDBJ whole genome shotgun (WGS) entry which is preliminary data.</text>
</comment>
<sequence>LKGRVAQAARGPGGGMPFRSPDCRGALRALQGGGDGCRETRRRRRCPARAAAPRWLLRCSFGALAIAAYVVAASQASWVALPRPAAPAARWARGSSVRLAARGGDEEGEETAPAPAPAPPAPPLTEAPRSRRRARPRHMLGMDPSP</sequence>
<feature type="compositionally biased region" description="Pro residues" evidence="1">
    <location>
        <begin position="114"/>
        <end position="125"/>
    </location>
</feature>
<evidence type="ECO:0000256" key="1">
    <source>
        <dbReference type="SAM" id="MobiDB-lite"/>
    </source>
</evidence>
<evidence type="ECO:0000313" key="3">
    <source>
        <dbReference type="Proteomes" id="UP001189429"/>
    </source>
</evidence>
<dbReference type="Proteomes" id="UP001189429">
    <property type="component" value="Unassembled WGS sequence"/>
</dbReference>
<organism evidence="2 3">
    <name type="scientific">Prorocentrum cordatum</name>
    <dbReference type="NCBI Taxonomy" id="2364126"/>
    <lineage>
        <taxon>Eukaryota</taxon>
        <taxon>Sar</taxon>
        <taxon>Alveolata</taxon>
        <taxon>Dinophyceae</taxon>
        <taxon>Prorocentrales</taxon>
        <taxon>Prorocentraceae</taxon>
        <taxon>Prorocentrum</taxon>
    </lineage>
</organism>
<keyword evidence="3" id="KW-1185">Reference proteome</keyword>
<name>A0ABN9UYD0_9DINO</name>
<protein>
    <submittedName>
        <fullName evidence="2">Uncharacterized protein</fullName>
    </submittedName>
</protein>
<feature type="non-terminal residue" evidence="2">
    <location>
        <position position="1"/>
    </location>
</feature>
<evidence type="ECO:0000313" key="2">
    <source>
        <dbReference type="EMBL" id="CAK0863659.1"/>
    </source>
</evidence>
<reference evidence="2" key="1">
    <citation type="submission" date="2023-10" db="EMBL/GenBank/DDBJ databases">
        <authorList>
            <person name="Chen Y."/>
            <person name="Shah S."/>
            <person name="Dougan E. K."/>
            <person name="Thang M."/>
            <person name="Chan C."/>
        </authorList>
    </citation>
    <scope>NUCLEOTIDE SEQUENCE [LARGE SCALE GENOMIC DNA]</scope>
</reference>
<proteinExistence type="predicted"/>
<gene>
    <name evidence="2" type="ORF">PCOR1329_LOCUS51756</name>
</gene>
<accession>A0ABN9UYD0</accession>
<feature type="region of interest" description="Disordered" evidence="1">
    <location>
        <begin position="1"/>
        <end position="20"/>
    </location>
</feature>